<protein>
    <submittedName>
        <fullName evidence="2">Uncharacterized protein</fullName>
    </submittedName>
</protein>
<feature type="region of interest" description="Disordered" evidence="1">
    <location>
        <begin position="20"/>
        <end position="47"/>
    </location>
</feature>
<comment type="caution">
    <text evidence="2">The sequence shown here is derived from an EMBL/GenBank/DDBJ whole genome shotgun (WGS) entry which is preliminary data.</text>
</comment>
<proteinExistence type="predicted"/>
<evidence type="ECO:0000313" key="3">
    <source>
        <dbReference type="Proteomes" id="UP001163828"/>
    </source>
</evidence>
<dbReference type="EMBL" id="MU790649">
    <property type="protein sequence ID" value="KAJ3995538.1"/>
    <property type="molecule type" value="Genomic_DNA"/>
</dbReference>
<name>A0ABQ8QAR2_9AGAR</name>
<reference evidence="2" key="1">
    <citation type="submission" date="2022-08" db="EMBL/GenBank/DDBJ databases">
        <authorList>
            <consortium name="DOE Joint Genome Institute"/>
            <person name="Min B."/>
            <person name="Riley R."/>
            <person name="Sierra-Patev S."/>
            <person name="Naranjo-Ortiz M."/>
            <person name="Looney B."/>
            <person name="Konkel Z."/>
            <person name="Slot J.C."/>
            <person name="Sakamoto Y."/>
            <person name="Steenwyk J.L."/>
            <person name="Rokas A."/>
            <person name="Carro J."/>
            <person name="Camarero S."/>
            <person name="Ferreira P."/>
            <person name="Molpeceres G."/>
            <person name="Ruiz-Duenas F.J."/>
            <person name="Serrano A."/>
            <person name="Henrissat B."/>
            <person name="Drula E."/>
            <person name="Hughes K.W."/>
            <person name="Mata J.L."/>
            <person name="Ishikawa N.K."/>
            <person name="Vargas-Isla R."/>
            <person name="Ushijima S."/>
            <person name="Smith C.A."/>
            <person name="Ahrendt S."/>
            <person name="Andreopoulos W."/>
            <person name="He G."/>
            <person name="Labutti K."/>
            <person name="Lipzen A."/>
            <person name="Ng V."/>
            <person name="Sandor L."/>
            <person name="Barry K."/>
            <person name="Martinez A.T."/>
            <person name="Xiao Y."/>
            <person name="Gibbons J.G."/>
            <person name="Terashima K."/>
            <person name="Hibbett D.S."/>
            <person name="Grigoriev I.V."/>
        </authorList>
    </citation>
    <scope>NUCLEOTIDE SEQUENCE</scope>
    <source>
        <strain evidence="2">TFB10827</strain>
    </source>
</reference>
<organism evidence="2 3">
    <name type="scientific">Lentinula boryana</name>
    <dbReference type="NCBI Taxonomy" id="40481"/>
    <lineage>
        <taxon>Eukaryota</taxon>
        <taxon>Fungi</taxon>
        <taxon>Dikarya</taxon>
        <taxon>Basidiomycota</taxon>
        <taxon>Agaricomycotina</taxon>
        <taxon>Agaricomycetes</taxon>
        <taxon>Agaricomycetidae</taxon>
        <taxon>Agaricales</taxon>
        <taxon>Marasmiineae</taxon>
        <taxon>Omphalotaceae</taxon>
        <taxon>Lentinula</taxon>
    </lineage>
</organism>
<evidence type="ECO:0000313" key="2">
    <source>
        <dbReference type="EMBL" id="KAJ3995538.1"/>
    </source>
</evidence>
<evidence type="ECO:0000256" key="1">
    <source>
        <dbReference type="SAM" id="MobiDB-lite"/>
    </source>
</evidence>
<sequence>MLNDDEDVFDSVTWESPTAPVYADHIPPTGLGYRQSIDSNEGGPHDPKWEGHLITAVTDPQKELAETKDAYVSYLVSAKVNSHMVLIR</sequence>
<accession>A0ABQ8QAR2</accession>
<keyword evidence="3" id="KW-1185">Reference proteome</keyword>
<gene>
    <name evidence="2" type="ORF">F5050DRAFT_1766485</name>
</gene>
<dbReference type="Proteomes" id="UP001163828">
    <property type="component" value="Unassembled WGS sequence"/>
</dbReference>